<sequence length="90" mass="9584">MGRARSRFTCVYEYKKWTASGVVTLSGQVHAAATPSTSTTTTAAAAAAATRQLIRVVYIAQLIARIVPFALPAAGDTKGLPVWCFLSWPL</sequence>
<evidence type="ECO:0000313" key="1">
    <source>
        <dbReference type="EMBL" id="KAK8386896.1"/>
    </source>
</evidence>
<proteinExistence type="predicted"/>
<dbReference type="AlphaFoldDB" id="A0AAW0THR7"/>
<dbReference type="EMBL" id="JARAKH010000030">
    <property type="protein sequence ID" value="KAK8386896.1"/>
    <property type="molecule type" value="Genomic_DNA"/>
</dbReference>
<accession>A0AAW0THR7</accession>
<reference evidence="1 2" key="1">
    <citation type="submission" date="2023-03" db="EMBL/GenBank/DDBJ databases">
        <title>High-quality genome of Scylla paramamosain provides insights in environmental adaptation.</title>
        <authorList>
            <person name="Zhang L."/>
        </authorList>
    </citation>
    <scope>NUCLEOTIDE SEQUENCE [LARGE SCALE GENOMIC DNA]</scope>
    <source>
        <strain evidence="1">LZ_2023a</strain>
        <tissue evidence="1">Muscle</tissue>
    </source>
</reference>
<gene>
    <name evidence="1" type="ORF">O3P69_017963</name>
</gene>
<dbReference type="Proteomes" id="UP001487740">
    <property type="component" value="Unassembled WGS sequence"/>
</dbReference>
<name>A0AAW0THR7_SCYPA</name>
<comment type="caution">
    <text evidence="1">The sequence shown here is derived from an EMBL/GenBank/DDBJ whole genome shotgun (WGS) entry which is preliminary data.</text>
</comment>
<keyword evidence="2" id="KW-1185">Reference proteome</keyword>
<protein>
    <submittedName>
        <fullName evidence="1">Uncharacterized protein</fullName>
    </submittedName>
</protein>
<evidence type="ECO:0000313" key="2">
    <source>
        <dbReference type="Proteomes" id="UP001487740"/>
    </source>
</evidence>
<organism evidence="1 2">
    <name type="scientific">Scylla paramamosain</name>
    <name type="common">Mud crab</name>
    <dbReference type="NCBI Taxonomy" id="85552"/>
    <lineage>
        <taxon>Eukaryota</taxon>
        <taxon>Metazoa</taxon>
        <taxon>Ecdysozoa</taxon>
        <taxon>Arthropoda</taxon>
        <taxon>Crustacea</taxon>
        <taxon>Multicrustacea</taxon>
        <taxon>Malacostraca</taxon>
        <taxon>Eumalacostraca</taxon>
        <taxon>Eucarida</taxon>
        <taxon>Decapoda</taxon>
        <taxon>Pleocyemata</taxon>
        <taxon>Brachyura</taxon>
        <taxon>Eubrachyura</taxon>
        <taxon>Portunoidea</taxon>
        <taxon>Portunidae</taxon>
        <taxon>Portuninae</taxon>
        <taxon>Scylla</taxon>
    </lineage>
</organism>